<proteinExistence type="predicted"/>
<reference evidence="4" key="1">
    <citation type="submission" date="2012-02" db="EMBL/GenBank/DDBJ databases">
        <title>The complete genome of Halobacteroides halobius DSM 5150.</title>
        <authorList>
            <person name="Lucas S."/>
            <person name="Copeland A."/>
            <person name="Lapidus A."/>
            <person name="Glavina del Rio T."/>
            <person name="Dalin E."/>
            <person name="Tice H."/>
            <person name="Bruce D."/>
            <person name="Goodwin L."/>
            <person name="Pitluck S."/>
            <person name="Peters L."/>
            <person name="Mikhailova N."/>
            <person name="Gu W."/>
            <person name="Kyrpides N."/>
            <person name="Mavromatis K."/>
            <person name="Ivanova N."/>
            <person name="Brettin T."/>
            <person name="Detter J.C."/>
            <person name="Han C."/>
            <person name="Larimer F."/>
            <person name="Land M."/>
            <person name="Hauser L."/>
            <person name="Markowitz V."/>
            <person name="Cheng J.-F."/>
            <person name="Hugenholtz P."/>
            <person name="Woyke T."/>
            <person name="Wu D."/>
            <person name="Tindall B."/>
            <person name="Pomrenke H."/>
            <person name="Brambilla E."/>
            <person name="Klenk H.-P."/>
            <person name="Eisen J.A."/>
        </authorList>
    </citation>
    <scope>NUCLEOTIDE SEQUENCE [LARGE SCALE GENOMIC DNA]</scope>
    <source>
        <strain evidence="4">ATCC 35273 / DSM 5150 / MD-1</strain>
    </source>
</reference>
<keyword evidence="1" id="KW-0812">Transmembrane</keyword>
<dbReference type="InterPro" id="IPR018649">
    <property type="entry name" value="SHOCT"/>
</dbReference>
<dbReference type="HOGENOM" id="CLU_159099_3_0_9"/>
<name>L0K9N3_HALHC</name>
<sequence length="90" mass="10172">MHGMMRGWGFPMRGSFGGGFLGGEMIMMGIFWIVIIVGAFYLINKSNNPVNNRSRIGTTPEDDALKIARRRYAKGEISKAEFEEIKEELQ</sequence>
<dbReference type="Pfam" id="PF09851">
    <property type="entry name" value="SHOCT"/>
    <property type="match status" value="1"/>
</dbReference>
<dbReference type="AlphaFoldDB" id="L0K9N3"/>
<gene>
    <name evidence="3" type="ordered locus">Halha_0817</name>
</gene>
<feature type="transmembrane region" description="Helical" evidence="1">
    <location>
        <begin position="20"/>
        <end position="43"/>
    </location>
</feature>
<accession>L0K9N3</accession>
<dbReference type="EMBL" id="CP003359">
    <property type="protein sequence ID" value="AGB40788.1"/>
    <property type="molecule type" value="Genomic_DNA"/>
</dbReference>
<feature type="domain" description="SHOCT" evidence="2">
    <location>
        <begin position="63"/>
        <end position="89"/>
    </location>
</feature>
<dbReference type="RefSeq" id="WP_015326513.1">
    <property type="nucleotide sequence ID" value="NC_019978.1"/>
</dbReference>
<protein>
    <submittedName>
        <fullName evidence="3">Putative membrane protein</fullName>
    </submittedName>
</protein>
<evidence type="ECO:0000259" key="2">
    <source>
        <dbReference type="Pfam" id="PF09851"/>
    </source>
</evidence>
<keyword evidence="1" id="KW-1133">Transmembrane helix</keyword>
<dbReference type="Proteomes" id="UP000010880">
    <property type="component" value="Chromosome"/>
</dbReference>
<evidence type="ECO:0000256" key="1">
    <source>
        <dbReference type="SAM" id="Phobius"/>
    </source>
</evidence>
<evidence type="ECO:0000313" key="3">
    <source>
        <dbReference type="EMBL" id="AGB40788.1"/>
    </source>
</evidence>
<dbReference type="KEGG" id="hhl:Halha_0817"/>
<dbReference type="STRING" id="748449.Halha_0817"/>
<dbReference type="eggNOG" id="COG3462">
    <property type="taxonomic scope" value="Bacteria"/>
</dbReference>
<keyword evidence="1" id="KW-0472">Membrane</keyword>
<evidence type="ECO:0000313" key="4">
    <source>
        <dbReference type="Proteomes" id="UP000010880"/>
    </source>
</evidence>
<organism evidence="3 4">
    <name type="scientific">Halobacteroides halobius (strain ATCC 35273 / DSM 5150 / MD-1)</name>
    <dbReference type="NCBI Taxonomy" id="748449"/>
    <lineage>
        <taxon>Bacteria</taxon>
        <taxon>Bacillati</taxon>
        <taxon>Bacillota</taxon>
        <taxon>Clostridia</taxon>
        <taxon>Halanaerobiales</taxon>
        <taxon>Halobacteroidaceae</taxon>
        <taxon>Halobacteroides</taxon>
    </lineage>
</organism>
<keyword evidence="4" id="KW-1185">Reference proteome</keyword>